<dbReference type="Proteomes" id="UP001234297">
    <property type="component" value="Chromosome 10"/>
</dbReference>
<organism evidence="1 2">
    <name type="scientific">Persea americana</name>
    <name type="common">Avocado</name>
    <dbReference type="NCBI Taxonomy" id="3435"/>
    <lineage>
        <taxon>Eukaryota</taxon>
        <taxon>Viridiplantae</taxon>
        <taxon>Streptophyta</taxon>
        <taxon>Embryophyta</taxon>
        <taxon>Tracheophyta</taxon>
        <taxon>Spermatophyta</taxon>
        <taxon>Magnoliopsida</taxon>
        <taxon>Magnoliidae</taxon>
        <taxon>Laurales</taxon>
        <taxon>Lauraceae</taxon>
        <taxon>Persea</taxon>
    </lineage>
</organism>
<comment type="caution">
    <text evidence="1">The sequence shown here is derived from an EMBL/GenBank/DDBJ whole genome shotgun (WGS) entry which is preliminary data.</text>
</comment>
<accession>A0ACC2KKR4</accession>
<protein>
    <submittedName>
        <fullName evidence="1">Uncharacterized protein</fullName>
    </submittedName>
</protein>
<reference evidence="1 2" key="1">
    <citation type="journal article" date="2022" name="Hortic Res">
        <title>A haplotype resolved chromosomal level avocado genome allows analysis of novel avocado genes.</title>
        <authorList>
            <person name="Nath O."/>
            <person name="Fletcher S.J."/>
            <person name="Hayward A."/>
            <person name="Shaw L.M."/>
            <person name="Masouleh A.K."/>
            <person name="Furtado A."/>
            <person name="Henry R.J."/>
            <person name="Mitter N."/>
        </authorList>
    </citation>
    <scope>NUCLEOTIDE SEQUENCE [LARGE SCALE GENOMIC DNA]</scope>
    <source>
        <strain evidence="2">cv. Hass</strain>
    </source>
</reference>
<sequence>MAHHSQLLAILKASAKHETPSKGKQIHAHIIKSGLEQCSVLPNNLIHMYGKCGLLQNALSLFDKMLHRDVVSWASILATLTHADQSRHALAIFPNMITLDRIEPDNYIFATLFRACASLPEAAKHGKQVHARFLSSPFSDDEIVKSALVDMYSKCRLPDNARRVFDSIPHKNCVCWTAMVSGYARNGRNSDAMHLFKRMPVKDLFSWTALISGFVQNGDGVRGLKLFVEMRSERVEISDPFILSTAVGAASDLAVLELGRQLHCLVVVLGYESSIVVGNALVDMYAKCSVISAAKQVFDNVPQKDIFSWTTMIVGAAQHGQAEESLALFNSMLHAGFKPNDVTFIGLIYACSHAGLVDQGRQLFDSMIKDYKIVPSLQHYTCLLDLLSRSGLLIEAENLIQAMPFEPDEACWAALLSACNHHNNTRMGIRVADRLLLLNLRDPSVYILLSNMYAGAGMWDQVSKVRKIMAVMEVRKQPGYSWIDLGKESHTFYAGEVLHPMKDEILGLLEELGVEMKKRGYVPDTNFVMHDLEKHEKEAQLFLHSERLAVALGLLKAVPGMTIRVVKNLRVCGDCHTVLKLVCSIMGREIVVRDANRFHHFNDGKCSCGDFWSGSKALKRCKGKAITIKLLHLDRWCKCTKPPEESCRMYKPAICHIGCYP</sequence>
<name>A0ACC2KKR4_PERAE</name>
<dbReference type="EMBL" id="CM056818">
    <property type="protein sequence ID" value="KAJ8621721.1"/>
    <property type="molecule type" value="Genomic_DNA"/>
</dbReference>
<keyword evidence="2" id="KW-1185">Reference proteome</keyword>
<gene>
    <name evidence="1" type="ORF">MRB53_030250</name>
</gene>
<evidence type="ECO:0000313" key="2">
    <source>
        <dbReference type="Proteomes" id="UP001234297"/>
    </source>
</evidence>
<proteinExistence type="predicted"/>
<evidence type="ECO:0000313" key="1">
    <source>
        <dbReference type="EMBL" id="KAJ8621721.1"/>
    </source>
</evidence>